<reference evidence="2 3" key="1">
    <citation type="submission" date="2019-03" db="EMBL/GenBank/DDBJ databases">
        <title>Genomic Encyclopedia of Type Strains, Phase IV (KMG-IV): sequencing the most valuable type-strain genomes for metagenomic binning, comparative biology and taxonomic classification.</title>
        <authorList>
            <person name="Goeker M."/>
        </authorList>
    </citation>
    <scope>NUCLEOTIDE SEQUENCE [LARGE SCALE GENOMIC DNA]</scope>
    <source>
        <strain evidence="2 3">DSM 28867</strain>
    </source>
</reference>
<sequence length="534" mass="61687">MIIKKVAIGNSQEAYVESRINNGVNILFSLDNNKGKTVVLQSISYTLGASDSFPDGIDIKNYYTYLECTINEKDLKIVRRKNCILLIENEKLHIFDSISEFKYFVNSSIIPLPKYKKANKEKIVDFSVYYEMSIIPQDKRNPANIINKMGCNKDDFLKMIASIAGHAILPNSDLEKLKSDIKLKKDEKKNLEKKVRFIQSNKKVFESVSKTIDIEESETVRLQLQTLESEHIEIKKKRTREINRIIKLQELIHELNSLNRKVEEGNLICGECGSDKVIYIKKGFQFDTSNKDVRKNIISAIEGQILLKNEIVEEYNLNIAKIIDSKRSFMMNTPKETLDYLVYHEEIKNVNQYLEQIEKLDVEISELKNDLEISSTINGDENKKFLEVKNNIVNEMNKLQAKIELDTSTIYKDIFSTASKILSGSTENEYYFCRTVALSNVLKHDLPIIVDSFRDGELSTSKEKKMIDIYISLNKQVILSATLKDEEYANAQKKYLMNDNLNVIDYESVVKYNLLNESYVSEFKKLLLPLNIMI</sequence>
<dbReference type="AlphaFoldDB" id="A0A4R8A3C9"/>
<keyword evidence="1" id="KW-0175">Coiled coil</keyword>
<comment type="caution">
    <text evidence="2">The sequence shown here is derived from an EMBL/GenBank/DDBJ whole genome shotgun (WGS) entry which is preliminary data.</text>
</comment>
<evidence type="ECO:0000313" key="2">
    <source>
        <dbReference type="EMBL" id="TDW25087.1"/>
    </source>
</evidence>
<accession>A0A4R8A3C9</accession>
<dbReference type="RefSeq" id="WP_134168325.1">
    <property type="nucleotide sequence ID" value="NZ_SODD01000006.1"/>
</dbReference>
<evidence type="ECO:0000313" key="3">
    <source>
        <dbReference type="Proteomes" id="UP000294743"/>
    </source>
</evidence>
<gene>
    <name evidence="2" type="ORF">EDD63_10628</name>
</gene>
<organism evidence="2 3">
    <name type="scientific">Breznakia blatticola</name>
    <dbReference type="NCBI Taxonomy" id="1754012"/>
    <lineage>
        <taxon>Bacteria</taxon>
        <taxon>Bacillati</taxon>
        <taxon>Bacillota</taxon>
        <taxon>Erysipelotrichia</taxon>
        <taxon>Erysipelotrichales</taxon>
        <taxon>Erysipelotrichaceae</taxon>
        <taxon>Breznakia</taxon>
    </lineage>
</organism>
<dbReference type="Proteomes" id="UP000294743">
    <property type="component" value="Unassembled WGS sequence"/>
</dbReference>
<feature type="coiled-coil region" evidence="1">
    <location>
        <begin position="343"/>
        <end position="402"/>
    </location>
</feature>
<feature type="coiled-coil region" evidence="1">
    <location>
        <begin position="174"/>
        <end position="201"/>
    </location>
</feature>
<evidence type="ECO:0000256" key="1">
    <source>
        <dbReference type="SAM" id="Coils"/>
    </source>
</evidence>
<dbReference type="OrthoDB" id="6397230at2"/>
<proteinExistence type="predicted"/>
<name>A0A4R8A3C9_9FIRM</name>
<evidence type="ECO:0008006" key="4">
    <source>
        <dbReference type="Google" id="ProtNLM"/>
    </source>
</evidence>
<keyword evidence="3" id="KW-1185">Reference proteome</keyword>
<protein>
    <recommendedName>
        <fullName evidence="4">AAA domain-containing protein</fullName>
    </recommendedName>
</protein>
<dbReference type="EMBL" id="SODD01000006">
    <property type="protein sequence ID" value="TDW25087.1"/>
    <property type="molecule type" value="Genomic_DNA"/>
</dbReference>